<protein>
    <submittedName>
        <fullName evidence="1">Uncharacterized protein</fullName>
    </submittedName>
</protein>
<accession>A0A0F9SMS4</accession>
<reference evidence="1" key="1">
    <citation type="journal article" date="2015" name="Nature">
        <title>Complex archaea that bridge the gap between prokaryotes and eukaryotes.</title>
        <authorList>
            <person name="Spang A."/>
            <person name="Saw J.H."/>
            <person name="Jorgensen S.L."/>
            <person name="Zaremba-Niedzwiedzka K."/>
            <person name="Martijn J."/>
            <person name="Lind A.E."/>
            <person name="van Eijk R."/>
            <person name="Schleper C."/>
            <person name="Guy L."/>
            <person name="Ettema T.J."/>
        </authorList>
    </citation>
    <scope>NUCLEOTIDE SEQUENCE</scope>
</reference>
<gene>
    <name evidence="1" type="ORF">LCGC14_0832470</name>
</gene>
<comment type="caution">
    <text evidence="1">The sequence shown here is derived from an EMBL/GenBank/DDBJ whole genome shotgun (WGS) entry which is preliminary data.</text>
</comment>
<dbReference type="EMBL" id="LAZR01002395">
    <property type="protein sequence ID" value="KKN30583.1"/>
    <property type="molecule type" value="Genomic_DNA"/>
</dbReference>
<dbReference type="AlphaFoldDB" id="A0A0F9SMS4"/>
<evidence type="ECO:0000313" key="1">
    <source>
        <dbReference type="EMBL" id="KKN30583.1"/>
    </source>
</evidence>
<organism evidence="1">
    <name type="scientific">marine sediment metagenome</name>
    <dbReference type="NCBI Taxonomy" id="412755"/>
    <lineage>
        <taxon>unclassified sequences</taxon>
        <taxon>metagenomes</taxon>
        <taxon>ecological metagenomes</taxon>
    </lineage>
</organism>
<name>A0A0F9SMS4_9ZZZZ</name>
<proteinExistence type="predicted"/>
<sequence length="374" mass="39201">MADQIVLSWIIDVSGTPLGPAAAAVALGAVPLYDNVRTDPVLGQLFGLTVASDVSAATSATEATRTLTLNLNLANAPGAPPPFPCQPITSTPPQLPYPLTRSSPLGGSFFVTNGIAIVPTTQSQAQTLSPTDTIEFLSQQGVQYTILTVTETEITLTAVFTGRTTNTGAFQRVPAPATRLAAFSTSDLDTNAVADTVPPIIAGVGGHDVEIEYFDSTGAGPFDMGIELTGRRPAAGTLEVGSIDVAVITEMQVENPGAFTNSIGQITLVELSDDLPELPRETTPDEFRGRLTDEAQLLIDRHLVYLPPSYHALAQQQASTPQLDGDFFVTTGSTRVVTEVDQTAALAAGNTIQFASQLTIDSPFGAEEVLYVIA</sequence>